<organism evidence="2 3">
    <name type="scientific">Autumnicola musiva</name>
    <dbReference type="NCBI Taxonomy" id="3075589"/>
    <lineage>
        <taxon>Bacteria</taxon>
        <taxon>Pseudomonadati</taxon>
        <taxon>Bacteroidota</taxon>
        <taxon>Flavobacteriia</taxon>
        <taxon>Flavobacteriales</taxon>
        <taxon>Flavobacteriaceae</taxon>
        <taxon>Autumnicola</taxon>
    </lineage>
</organism>
<keyword evidence="3" id="KW-1185">Reference proteome</keyword>
<feature type="chain" id="PRO_5046039716" description="Secreted protein" evidence="1">
    <location>
        <begin position="20"/>
        <end position="273"/>
    </location>
</feature>
<dbReference type="RefSeq" id="WP_311502047.1">
    <property type="nucleotide sequence ID" value="NZ_JAVRHK010000002.1"/>
</dbReference>
<dbReference type="EMBL" id="JAVRHK010000002">
    <property type="protein sequence ID" value="MDT0675644.1"/>
    <property type="molecule type" value="Genomic_DNA"/>
</dbReference>
<name>A0ABU3D282_9FLAO</name>
<evidence type="ECO:0008006" key="4">
    <source>
        <dbReference type="Google" id="ProtNLM"/>
    </source>
</evidence>
<evidence type="ECO:0000313" key="3">
    <source>
        <dbReference type="Proteomes" id="UP001262582"/>
    </source>
</evidence>
<feature type="signal peptide" evidence="1">
    <location>
        <begin position="1"/>
        <end position="19"/>
    </location>
</feature>
<sequence length="273" mass="31064">MKKLLSVFLLICSFASANAQDLNDYQYVIVPESFEFSDSKNEYQLNALTKFLLEKYGFKTVMKSADKSAVLQGDPCRALYADVSNDSGLFVTKLKLVLKDCYDKVVYESPEGRSREKDFKVAYQEALRNAFSSLEEQGYEYNNSVKTQETEDMNGEVAVETPESEQEVVPQEQEDREVEIKKEVSADFVAGKYFVLDNAEYYLEKTGEGYSFHQKGMAEPFAALIKSEKDNSFIYSSVTKQGLAYFDNAGNLVVEYFDRNQNKTVKSVYALQD</sequence>
<gene>
    <name evidence="2" type="ORF">RM539_03490</name>
</gene>
<comment type="caution">
    <text evidence="2">The sequence shown here is derived from an EMBL/GenBank/DDBJ whole genome shotgun (WGS) entry which is preliminary data.</text>
</comment>
<evidence type="ECO:0000313" key="2">
    <source>
        <dbReference type="EMBL" id="MDT0675644.1"/>
    </source>
</evidence>
<proteinExistence type="predicted"/>
<evidence type="ECO:0000256" key="1">
    <source>
        <dbReference type="SAM" id="SignalP"/>
    </source>
</evidence>
<accession>A0ABU3D282</accession>
<reference evidence="2 3" key="1">
    <citation type="submission" date="2023-09" db="EMBL/GenBank/DDBJ databases">
        <authorList>
            <person name="Rey-Velasco X."/>
        </authorList>
    </citation>
    <scope>NUCLEOTIDE SEQUENCE [LARGE SCALE GENOMIC DNA]</scope>
    <source>
        <strain evidence="2 3">F117</strain>
    </source>
</reference>
<dbReference type="Proteomes" id="UP001262582">
    <property type="component" value="Unassembled WGS sequence"/>
</dbReference>
<protein>
    <recommendedName>
        <fullName evidence="4">Secreted protein</fullName>
    </recommendedName>
</protein>
<keyword evidence="1" id="KW-0732">Signal</keyword>